<dbReference type="EMBL" id="DPMF01000318">
    <property type="protein sequence ID" value="HCV82121.1"/>
    <property type="molecule type" value="Genomic_DNA"/>
</dbReference>
<protein>
    <submittedName>
        <fullName evidence="1">Histidine kinase</fullName>
    </submittedName>
</protein>
<name>A0A3D5J1X6_9FLAO</name>
<dbReference type="GO" id="GO:0016301">
    <property type="term" value="F:kinase activity"/>
    <property type="evidence" value="ECO:0007669"/>
    <property type="project" value="UniProtKB-KW"/>
</dbReference>
<evidence type="ECO:0000313" key="1">
    <source>
        <dbReference type="EMBL" id="HCV82121.1"/>
    </source>
</evidence>
<comment type="caution">
    <text evidence="1">The sequence shown here is derived from an EMBL/GenBank/DDBJ whole genome shotgun (WGS) entry which is preliminary data.</text>
</comment>
<evidence type="ECO:0000313" key="2">
    <source>
        <dbReference type="Proteomes" id="UP000264330"/>
    </source>
</evidence>
<accession>A0A3D5J1X6</accession>
<keyword evidence="1" id="KW-0418">Kinase</keyword>
<dbReference type="Proteomes" id="UP000264330">
    <property type="component" value="Unassembled WGS sequence"/>
</dbReference>
<keyword evidence="1" id="KW-0808">Transferase</keyword>
<organism evidence="1 2">
    <name type="scientific">Zunongwangia profunda</name>
    <dbReference type="NCBI Taxonomy" id="398743"/>
    <lineage>
        <taxon>Bacteria</taxon>
        <taxon>Pseudomonadati</taxon>
        <taxon>Bacteroidota</taxon>
        <taxon>Flavobacteriia</taxon>
        <taxon>Flavobacteriales</taxon>
        <taxon>Flavobacteriaceae</taxon>
        <taxon>Zunongwangia</taxon>
    </lineage>
</organism>
<gene>
    <name evidence="1" type="ORF">DGQ38_13830</name>
</gene>
<dbReference type="AlphaFoldDB" id="A0A3D5J1X6"/>
<feature type="non-terminal residue" evidence="1">
    <location>
        <position position="1"/>
    </location>
</feature>
<proteinExistence type="predicted"/>
<reference evidence="1 2" key="1">
    <citation type="journal article" date="2018" name="Nat. Biotechnol.">
        <title>A standardized bacterial taxonomy based on genome phylogeny substantially revises the tree of life.</title>
        <authorList>
            <person name="Parks D.H."/>
            <person name="Chuvochina M."/>
            <person name="Waite D.W."/>
            <person name="Rinke C."/>
            <person name="Skarshewski A."/>
            <person name="Chaumeil P.A."/>
            <person name="Hugenholtz P."/>
        </authorList>
    </citation>
    <scope>NUCLEOTIDE SEQUENCE [LARGE SCALE GENOMIC DNA]</scope>
    <source>
        <strain evidence="1">UBA9359</strain>
    </source>
</reference>
<sequence>IEVEINNTHVTVTNNYSPKKKEHIEGHKIGLTYLKNIYNYYEVDSFKTKIVEDKFICILPLLS</sequence>